<keyword evidence="4" id="KW-1185">Reference proteome</keyword>
<sequence length="156" mass="18125">MIENDYLLAWGAYAIAALGCLLVWFRMTSWMWRYLREPLRVLVAILLFCPTIVDPAKELFAPAVAIVALDLLFKIGSNAWRAVADLAMYGLIVFVIYLVFVAIRWPLERSWKARKAAREEERDEDSDLTLRERLQRKPEPEHSSHSPRNARVEPRL</sequence>
<keyword evidence="2" id="KW-1133">Transmembrane helix</keyword>
<protein>
    <submittedName>
        <fullName evidence="3">MFS transporter</fullName>
    </submittedName>
</protein>
<evidence type="ECO:0000256" key="2">
    <source>
        <dbReference type="SAM" id="Phobius"/>
    </source>
</evidence>
<evidence type="ECO:0000256" key="1">
    <source>
        <dbReference type="SAM" id="MobiDB-lite"/>
    </source>
</evidence>
<dbReference type="AlphaFoldDB" id="A0A4V2KB24"/>
<feature type="region of interest" description="Disordered" evidence="1">
    <location>
        <begin position="116"/>
        <end position="156"/>
    </location>
</feature>
<name>A0A4V2KB24_9GAMM</name>
<dbReference type="RefSeq" id="WP_131179065.1">
    <property type="nucleotide sequence ID" value="NZ_QJUI01000004.1"/>
</dbReference>
<comment type="caution">
    <text evidence="3">The sequence shown here is derived from an EMBL/GenBank/DDBJ whole genome shotgun (WGS) entry which is preliminary data.</text>
</comment>
<dbReference type="Proteomes" id="UP000292302">
    <property type="component" value="Unassembled WGS sequence"/>
</dbReference>
<evidence type="ECO:0000313" key="4">
    <source>
        <dbReference type="Proteomes" id="UP000292302"/>
    </source>
</evidence>
<keyword evidence="2" id="KW-0472">Membrane</keyword>
<feature type="transmembrane region" description="Helical" evidence="2">
    <location>
        <begin position="6"/>
        <end position="25"/>
    </location>
</feature>
<dbReference type="EMBL" id="QJUI01000004">
    <property type="protein sequence ID" value="TBU82004.1"/>
    <property type="molecule type" value="Genomic_DNA"/>
</dbReference>
<reference evidence="3 4" key="1">
    <citation type="submission" date="2018-06" db="EMBL/GenBank/DDBJ databases">
        <title>Three novel Pseudomonas species isolated from symptomatic oak.</title>
        <authorList>
            <person name="Bueno-Gonzalez V."/>
            <person name="Brady C."/>
        </authorList>
    </citation>
    <scope>NUCLEOTIDE SEQUENCE [LARGE SCALE GENOMIC DNA]</scope>
    <source>
        <strain evidence="3 4">P9A</strain>
    </source>
</reference>
<keyword evidence="2" id="KW-0812">Transmembrane</keyword>
<evidence type="ECO:0000313" key="3">
    <source>
        <dbReference type="EMBL" id="TBU82004.1"/>
    </source>
</evidence>
<accession>A0A4V2KB24</accession>
<feature type="transmembrane region" description="Helical" evidence="2">
    <location>
        <begin position="88"/>
        <end position="107"/>
    </location>
</feature>
<dbReference type="OrthoDB" id="6121502at2"/>
<gene>
    <name evidence="3" type="ORF">DNK06_05660</name>
</gene>
<proteinExistence type="predicted"/>
<feature type="compositionally biased region" description="Basic and acidic residues" evidence="1">
    <location>
        <begin position="128"/>
        <end position="156"/>
    </location>
</feature>
<organism evidence="3 4">
    <name type="scientific">Phytopseudomonas daroniae</name>
    <dbReference type="NCBI Taxonomy" id="2487519"/>
    <lineage>
        <taxon>Bacteria</taxon>
        <taxon>Pseudomonadati</taxon>
        <taxon>Pseudomonadota</taxon>
        <taxon>Gammaproteobacteria</taxon>
        <taxon>Pseudomonadales</taxon>
        <taxon>Pseudomonadaceae</taxon>
        <taxon>Phytopseudomonas</taxon>
    </lineage>
</organism>